<keyword evidence="3 12" id="KW-0963">Cytoplasm</keyword>
<dbReference type="SUPFAM" id="SSF109736">
    <property type="entry name" value="FGAM synthase PurL, linker domain"/>
    <property type="match status" value="1"/>
</dbReference>
<accession>A0A916BE81</accession>
<evidence type="ECO:0000256" key="8">
    <source>
        <dbReference type="ARBA" id="ARBA00022840"/>
    </source>
</evidence>
<keyword evidence="7 12" id="KW-0658">Purine biosynthesis</keyword>
<dbReference type="InterPro" id="IPR055181">
    <property type="entry name" value="FGAR-AT_PurM_N-like"/>
</dbReference>
<evidence type="ECO:0000256" key="11">
    <source>
        <dbReference type="ARBA" id="ARBA00052585"/>
    </source>
</evidence>
<dbReference type="EMBL" id="CAJNBL010000026">
    <property type="protein sequence ID" value="CAE6722265.1"/>
    <property type="molecule type" value="Genomic_DNA"/>
</dbReference>
<protein>
    <recommendedName>
        <fullName evidence="12">Phosphoribosylformylglycinamidine synthase</fullName>
        <shortName evidence="12">FGAM synthase</shortName>
        <shortName evidence="12">FGAMS</shortName>
        <ecNumber evidence="12">6.3.5.3</ecNumber>
    </recommendedName>
    <alternativeName>
        <fullName evidence="12">Formylglycinamide ribonucleotide amidotransferase</fullName>
        <shortName evidence="12">FGAR amidotransferase</shortName>
        <shortName evidence="12">FGAR-AT</shortName>
    </alternativeName>
</protein>
<name>A0A916BE81_9PROT</name>
<feature type="binding site" evidence="12">
    <location>
        <position position="706"/>
    </location>
    <ligand>
        <name>Mg(2+)</name>
        <dbReference type="ChEBI" id="CHEBI:18420"/>
    </ligand>
</feature>
<evidence type="ECO:0000256" key="4">
    <source>
        <dbReference type="ARBA" id="ARBA00022598"/>
    </source>
</evidence>
<evidence type="ECO:0000313" key="18">
    <source>
        <dbReference type="Proteomes" id="UP000675882"/>
    </source>
</evidence>
<evidence type="ECO:0000256" key="2">
    <source>
        <dbReference type="ARBA" id="ARBA00008608"/>
    </source>
</evidence>
<feature type="domain" description="Phosphoribosylformylglycinamidine synthase linker" evidence="14">
    <location>
        <begin position="184"/>
        <end position="233"/>
    </location>
</feature>
<dbReference type="InterPro" id="IPR010073">
    <property type="entry name" value="PurL_large"/>
</dbReference>
<keyword evidence="4 12" id="KW-0436">Ligase</keyword>
<feature type="binding site" evidence="12">
    <location>
        <position position="914"/>
    </location>
    <ligand>
        <name>ATP</name>
        <dbReference type="ChEBI" id="CHEBI:30616"/>
    </ligand>
</feature>
<keyword evidence="6 12" id="KW-0547">Nucleotide-binding</keyword>
<dbReference type="PROSITE" id="PS51273">
    <property type="entry name" value="GATASE_TYPE_1"/>
    <property type="match status" value="1"/>
</dbReference>
<feature type="domain" description="PurM-like C-terminal" evidence="13">
    <location>
        <begin position="859"/>
        <end position="982"/>
    </location>
</feature>
<comment type="catalytic activity">
    <reaction evidence="11 12">
        <text>N(2)-formyl-N(1)-(5-phospho-beta-D-ribosyl)glycinamide + L-glutamine + ATP + H2O = 2-formamido-N(1)-(5-O-phospho-beta-D-ribosyl)acetamidine + L-glutamate + ADP + phosphate + H(+)</text>
        <dbReference type="Rhea" id="RHEA:17129"/>
        <dbReference type="ChEBI" id="CHEBI:15377"/>
        <dbReference type="ChEBI" id="CHEBI:15378"/>
        <dbReference type="ChEBI" id="CHEBI:29985"/>
        <dbReference type="ChEBI" id="CHEBI:30616"/>
        <dbReference type="ChEBI" id="CHEBI:43474"/>
        <dbReference type="ChEBI" id="CHEBI:58359"/>
        <dbReference type="ChEBI" id="CHEBI:147286"/>
        <dbReference type="ChEBI" id="CHEBI:147287"/>
        <dbReference type="ChEBI" id="CHEBI:456216"/>
        <dbReference type="EC" id="6.3.5.3"/>
    </reaction>
</comment>
<comment type="similarity">
    <text evidence="2 12">In the N-terminal section; belongs to the FGAMS family.</text>
</comment>
<gene>
    <name evidence="12 17" type="primary">purL</name>
    <name evidence="17" type="ORF">NTGZN8_320026</name>
</gene>
<dbReference type="Proteomes" id="UP000675882">
    <property type="component" value="Unassembled WGS sequence"/>
</dbReference>
<dbReference type="Gene3D" id="3.90.650.10">
    <property type="entry name" value="PurM-like C-terminal domain"/>
    <property type="match status" value="2"/>
</dbReference>
<dbReference type="EC" id="6.3.5.3" evidence="12"/>
<dbReference type="NCBIfam" id="TIGR01735">
    <property type="entry name" value="FGAM_synt"/>
    <property type="match status" value="1"/>
</dbReference>
<evidence type="ECO:0000259" key="14">
    <source>
        <dbReference type="Pfam" id="PF18072"/>
    </source>
</evidence>
<feature type="active site" description="Nucleophile" evidence="12">
    <location>
        <position position="1161"/>
    </location>
</feature>
<keyword evidence="10 12" id="KW-0315">Glutamine amidotransferase</keyword>
<feature type="binding site" evidence="12">
    <location>
        <position position="912"/>
    </location>
    <ligand>
        <name>Mg(2+)</name>
        <dbReference type="ChEBI" id="CHEBI:18420"/>
    </ligand>
</feature>
<evidence type="ECO:0000313" key="17">
    <source>
        <dbReference type="EMBL" id="CAE6722265.1"/>
    </source>
</evidence>
<keyword evidence="9 12" id="KW-0460">Magnesium</keyword>
<dbReference type="Pfam" id="PF18072">
    <property type="entry name" value="FGAR-AT_linker"/>
    <property type="match status" value="1"/>
</dbReference>
<evidence type="ECO:0000256" key="12">
    <source>
        <dbReference type="HAMAP-Rule" id="MF_00419"/>
    </source>
</evidence>
<dbReference type="GO" id="GO:0005737">
    <property type="term" value="C:cytoplasm"/>
    <property type="evidence" value="ECO:0007669"/>
    <property type="project" value="UniProtKB-SubCell"/>
</dbReference>
<feature type="domain" description="Phosphoribosylformylglycinamidine synthase N-terminal" evidence="15">
    <location>
        <begin position="37"/>
        <end position="145"/>
    </location>
</feature>
<evidence type="ECO:0000256" key="5">
    <source>
        <dbReference type="ARBA" id="ARBA00022723"/>
    </source>
</evidence>
<evidence type="ECO:0000259" key="15">
    <source>
        <dbReference type="Pfam" id="PF18076"/>
    </source>
</evidence>
<feature type="active site" evidence="12">
    <location>
        <position position="1284"/>
    </location>
</feature>
<reference evidence="17" key="1">
    <citation type="submission" date="2021-02" db="EMBL/GenBank/DDBJ databases">
        <authorList>
            <person name="Han P."/>
        </authorList>
    </citation>
    <scope>NUCLEOTIDE SEQUENCE</scope>
    <source>
        <strain evidence="17">Candidatus Nitrotoga sp. ZN8</strain>
    </source>
</reference>
<dbReference type="Gene3D" id="3.40.50.880">
    <property type="match status" value="1"/>
</dbReference>
<comment type="pathway">
    <text evidence="1 12">Purine metabolism; IMP biosynthesis via de novo pathway; 5-amino-1-(5-phospho-D-ribosyl)imidazole from N(2)-formyl-N(1)-(5-phospho-D-ribosyl)glycinamide: step 1/2.</text>
</comment>
<dbReference type="FunFam" id="3.90.650.10:FF:000002">
    <property type="entry name" value="Phosphoribosylformylglycinamidine synthase"/>
    <property type="match status" value="1"/>
</dbReference>
<dbReference type="GO" id="GO:0046872">
    <property type="term" value="F:metal ion binding"/>
    <property type="evidence" value="ECO:0007669"/>
    <property type="project" value="UniProtKB-KW"/>
</dbReference>
<feature type="binding site" evidence="12">
    <location>
        <position position="749"/>
    </location>
    <ligand>
        <name>Mg(2+)</name>
        <dbReference type="ChEBI" id="CHEBI:18420"/>
    </ligand>
</feature>
<dbReference type="SMART" id="SM01211">
    <property type="entry name" value="GATase_5"/>
    <property type="match status" value="1"/>
</dbReference>
<dbReference type="InterPro" id="IPR036921">
    <property type="entry name" value="PurM-like_N_sf"/>
</dbReference>
<dbReference type="InterPro" id="IPR040707">
    <property type="entry name" value="FGAR-AT_N"/>
</dbReference>
<evidence type="ECO:0000256" key="1">
    <source>
        <dbReference type="ARBA" id="ARBA00004920"/>
    </source>
</evidence>
<dbReference type="HAMAP" id="MF_00419">
    <property type="entry name" value="PurL_1"/>
    <property type="match status" value="1"/>
</dbReference>
<feature type="domain" description="PurM-like C-terminal" evidence="13">
    <location>
        <begin position="459"/>
        <end position="616"/>
    </location>
</feature>
<evidence type="ECO:0000259" key="13">
    <source>
        <dbReference type="Pfam" id="PF02769"/>
    </source>
</evidence>
<dbReference type="GO" id="GO:0006189">
    <property type="term" value="P:'de novo' IMP biosynthetic process"/>
    <property type="evidence" value="ECO:0007669"/>
    <property type="project" value="UniProtKB-UniRule"/>
</dbReference>
<dbReference type="Pfam" id="PF18076">
    <property type="entry name" value="FGAR-AT_N"/>
    <property type="match status" value="1"/>
</dbReference>
<keyword evidence="18" id="KW-1185">Reference proteome</keyword>
<evidence type="ECO:0000256" key="9">
    <source>
        <dbReference type="ARBA" id="ARBA00022842"/>
    </source>
</evidence>
<dbReference type="SUPFAM" id="SSF56042">
    <property type="entry name" value="PurM C-terminal domain-like"/>
    <property type="match status" value="2"/>
</dbReference>
<dbReference type="InterPro" id="IPR041609">
    <property type="entry name" value="PurL_linker"/>
</dbReference>
<dbReference type="SUPFAM" id="SSF52317">
    <property type="entry name" value="Class I glutamine amidotransferase-like"/>
    <property type="match status" value="1"/>
</dbReference>
<evidence type="ECO:0000256" key="10">
    <source>
        <dbReference type="ARBA" id="ARBA00022962"/>
    </source>
</evidence>
<comment type="caution">
    <text evidence="17">The sequence shown here is derived from an EMBL/GenBank/DDBJ whole genome shotgun (WGS) entry which is preliminary data.</text>
</comment>
<dbReference type="InterPro" id="IPR036676">
    <property type="entry name" value="PurM-like_C_sf"/>
</dbReference>
<feature type="binding site" evidence="12">
    <location>
        <begin position="319"/>
        <end position="330"/>
    </location>
    <ligand>
        <name>ATP</name>
        <dbReference type="ChEBI" id="CHEBI:30616"/>
    </ligand>
</feature>
<dbReference type="Pfam" id="PF13507">
    <property type="entry name" value="GATase_5"/>
    <property type="match status" value="1"/>
</dbReference>
<dbReference type="GO" id="GO:0004642">
    <property type="term" value="F:phosphoribosylformylglycinamidine synthase activity"/>
    <property type="evidence" value="ECO:0007669"/>
    <property type="project" value="UniProtKB-UniRule"/>
</dbReference>
<keyword evidence="5 12" id="KW-0479">Metal-binding</keyword>
<sequence length="1319" mass="143680">MFRIVPGKSALSAFRLEKLRALVGTAIPDVHIENACHWYFVSLNKELSAAEIMLLDSLLGLGDNVLEKGKEDQISQILIVPRLGTISPWSSKATDIMHHCGMHSVDRIERGIVYSVRVENDKNLTLTELKLLQPLLHDRMTESMLGPDVLLQAGFDGVAKKIFFHSEPLPLSIVDIMNGGKAALDTANSDMGLALSADEIDYLLENFIQMGRNPTDVELMMFAQANSEHCRHKIFNADWVIDGEPQEISLFGMIRNTHKLHPEGTVVAYSDNSSVIEGACIERFYPCAGGEYAYCEELTHTLMKVETHNHPTAISPFAGAATGAGGEIRDEGATGVGSKPKAGLTGFSVSNLNIPGFGQLWERTGGADSGISLDEDENVAPSVYGKPSRIASALQIMLEGPIGGAAFNNEFGRPNLAGYFRTYEETVNGEVRGYHKPIMLAGGVGSISALHTHKQALPVGALLIQLGGAGMLIGLGGGAASSMDTGANAEDLDFASVQRGNPEMQRRAQEVIDRCWQLGEHNPILSIHDVGAGGVSNALPELVHGGGRGAYFELRAIPSEEKGMSPLQIWSNEAQERYVLAIDSSRLAEFKALCERERCPFAILGNAIPEDKLIVHDELFENNAVDMPLSVLLGKPPRMTRNVKRRLVELPEFDPREIDLKDAIERILRLPSVADKTFLVSIGDRTVGGMSARDQMVGPWQVPVADVAVVLRGFNTVLGEAFALGERSPLAVFNAPSSGRMAVGEAITNIAAAHIEKIGDIKLSANWMAAAGHNGEDAALFDTVRAVGMELCPQLGISIPVGKDSMSMRSAWQEGLDRKEVTAPLSLVVTAFAPCVDVSRTLTPQLVVNLDTVLLLIDLGEGKNRMGGSALAQVYKQTGNVGPDLDNAKKLKNFFDVIQRLNGEGRLFAYHDRSDGGLFTTLCEMAFAAHVGLTIQMDGLPGDVLSSLFNEELGAVIQVNRKDVLYIQAMCKNVGLDAVHSIATLDTSGLIRIQKQGTTLFSDTGVNLRRIWSETTFHMQKLRDNPVCAQQEYDCILDSADPGLHVQLTYDLNVSIVAPALLKLRPKIAILREQGVNGHVEMAAAFDRAGFASVDVHMSDIISGRVKLAEFHGLAACGGFSYGDVLGAGEGWAKSILFNQRARDEFEVFFKRDNTFALGVCNGCQMMSNLHEIIPGAEHWAHFGRNLSEQFESRFVMVEVQHSPSILFDGMAGSRMPIVVAHGEGYARFRNGQHLNVAQPLITLRYVNHYGQPTEIYPLNPNGSPQGITGLTSVDGRFNIMMPHPERLFLALQYSWRPAEWTVNGAWLRMFQNARKWVN</sequence>
<feature type="active site" evidence="12">
    <location>
        <position position="1286"/>
    </location>
</feature>
<dbReference type="NCBIfam" id="NF003672">
    <property type="entry name" value="PRK05297.1"/>
    <property type="match status" value="1"/>
</dbReference>
<comment type="function">
    <text evidence="12">Phosphoribosylformylglycinamidine synthase involved in the purines biosynthetic pathway. Catalyzes the ATP-dependent conversion of formylglycinamide ribonucleotide (FGAR) and glutamine to yield formylglycinamidine ribonucleotide (FGAM) and glutamate.</text>
</comment>
<organism evidence="17 18">
    <name type="scientific">Candidatus Nitrotoga fabula</name>
    <dbReference type="NCBI Taxonomy" id="2182327"/>
    <lineage>
        <taxon>Bacteria</taxon>
        <taxon>Pseudomonadati</taxon>
        <taxon>Pseudomonadota</taxon>
        <taxon>Betaproteobacteria</taxon>
        <taxon>Nitrosomonadales</taxon>
        <taxon>Gallionellaceae</taxon>
        <taxon>Candidatus Nitrotoga</taxon>
    </lineage>
</organism>
<dbReference type="Gene3D" id="1.10.8.750">
    <property type="entry name" value="Phosphoribosylformylglycinamidine synthase, linker domain"/>
    <property type="match status" value="1"/>
</dbReference>
<evidence type="ECO:0000256" key="3">
    <source>
        <dbReference type="ARBA" id="ARBA00022490"/>
    </source>
</evidence>
<dbReference type="PANTHER" id="PTHR10099:SF1">
    <property type="entry name" value="PHOSPHORIBOSYLFORMYLGLYCINAMIDINE SYNTHASE"/>
    <property type="match status" value="1"/>
</dbReference>
<feature type="domain" description="FGAR-AT PurM N-terminal-like" evidence="16">
    <location>
        <begin position="675"/>
        <end position="834"/>
    </location>
</feature>
<comment type="caution">
    <text evidence="12">Lacks conserved residue(s) required for the propagation of feature annotation.</text>
</comment>
<dbReference type="InterPro" id="IPR010918">
    <property type="entry name" value="PurM-like_C_dom"/>
</dbReference>
<dbReference type="Pfam" id="PF22689">
    <property type="entry name" value="FGAR-AT_PurM_N-like"/>
    <property type="match status" value="1"/>
</dbReference>
<dbReference type="FunFam" id="1.10.8.750:FF:000002">
    <property type="entry name" value="Phosphoribosylformylglycinamidine synthase"/>
    <property type="match status" value="1"/>
</dbReference>
<evidence type="ECO:0000256" key="6">
    <source>
        <dbReference type="ARBA" id="ARBA00022741"/>
    </source>
</evidence>
<comment type="subunit">
    <text evidence="12">Monomer.</text>
</comment>
<dbReference type="RefSeq" id="WP_213036177.1">
    <property type="nucleotide sequence ID" value="NZ_CAJNBL010000026.1"/>
</dbReference>
<dbReference type="PANTHER" id="PTHR10099">
    <property type="entry name" value="PHOSPHORIBOSYLFORMYLGLYCINAMIDINE SYNTHASE"/>
    <property type="match status" value="1"/>
</dbReference>
<dbReference type="FunFam" id="3.30.1330.10:FF:000005">
    <property type="entry name" value="Phosphoribosylformylglycinamidine synthase"/>
    <property type="match status" value="1"/>
</dbReference>
<dbReference type="InterPro" id="IPR029062">
    <property type="entry name" value="Class_I_gatase-like"/>
</dbReference>
<dbReference type="InterPro" id="IPR036604">
    <property type="entry name" value="PurS-like_sf"/>
</dbReference>
<comment type="subcellular location">
    <subcellularLocation>
        <location evidence="12">Cytoplasm</location>
    </subcellularLocation>
</comment>
<dbReference type="SUPFAM" id="SSF82697">
    <property type="entry name" value="PurS-like"/>
    <property type="match status" value="1"/>
</dbReference>
<dbReference type="Gene3D" id="3.30.1330.10">
    <property type="entry name" value="PurM-like, N-terminal domain"/>
    <property type="match status" value="2"/>
</dbReference>
<feature type="binding site" evidence="12">
    <location>
        <position position="705"/>
    </location>
    <ligand>
        <name>ATP</name>
        <dbReference type="ChEBI" id="CHEBI:30616"/>
    </ligand>
</feature>
<keyword evidence="8 12" id="KW-0067">ATP-binding</keyword>
<evidence type="ECO:0000259" key="16">
    <source>
        <dbReference type="Pfam" id="PF22689"/>
    </source>
</evidence>
<dbReference type="GO" id="GO:0005524">
    <property type="term" value="F:ATP binding"/>
    <property type="evidence" value="ECO:0007669"/>
    <property type="project" value="UniProtKB-UniRule"/>
</dbReference>
<dbReference type="Pfam" id="PF02769">
    <property type="entry name" value="AIRS_C"/>
    <property type="match status" value="2"/>
</dbReference>
<dbReference type="CDD" id="cd02204">
    <property type="entry name" value="PurL_repeat2"/>
    <property type="match status" value="1"/>
</dbReference>
<dbReference type="SUPFAM" id="SSF55326">
    <property type="entry name" value="PurM N-terminal domain-like"/>
    <property type="match status" value="2"/>
</dbReference>
<feature type="binding site" evidence="12">
    <location>
        <position position="745"/>
    </location>
    <ligand>
        <name>Mg(2+)</name>
        <dbReference type="ChEBI" id="CHEBI:18420"/>
    </ligand>
</feature>
<evidence type="ECO:0000256" key="7">
    <source>
        <dbReference type="ARBA" id="ARBA00022755"/>
    </source>
</evidence>
<dbReference type="FunFam" id="3.40.50.880:FF:000008">
    <property type="entry name" value="Phosphoribosylformylglycinamidine synthase"/>
    <property type="match status" value="1"/>
</dbReference>
<proteinExistence type="inferred from homology"/>
<dbReference type="CDD" id="cd01740">
    <property type="entry name" value="GATase1_FGAR_AT"/>
    <property type="match status" value="1"/>
</dbReference>